<evidence type="ECO:0000313" key="1">
    <source>
        <dbReference type="EMBL" id="WEH21833.1"/>
    </source>
</evidence>
<dbReference type="EMBL" id="CP119159">
    <property type="protein sequence ID" value="WEH21833.1"/>
    <property type="molecule type" value="Genomic_DNA"/>
</dbReference>
<reference evidence="1 2" key="1">
    <citation type="submission" date="2023-02" db="EMBL/GenBank/DDBJ databases">
        <title>Results of the 2020 Genomic Proficiency Test for the network of European Union Reference Laboratory for Antimicrobial Resistance assessing whole genome sequencing capacities.</title>
        <authorList>
            <person name="Hoffmann M."/>
            <person name="Luo Y."/>
            <person name="Sorensen L.H."/>
            <person name="Pedersen S.K."/>
            <person name="Hendriksen R.S."/>
        </authorList>
    </citation>
    <scope>NUCLEOTIDE SEQUENCE [LARGE SCALE GENOMIC DNA]</scope>
    <source>
        <strain evidence="1 2">GENOMIC22-006</strain>
    </source>
</reference>
<dbReference type="RefSeq" id="WP_010717945.1">
    <property type="nucleotide sequence ID" value="NZ_BLPP01000021.1"/>
</dbReference>
<organism evidence="1 2">
    <name type="scientific">Enterococcus faecalis</name>
    <name type="common">Streptococcus faecalis</name>
    <dbReference type="NCBI Taxonomy" id="1351"/>
    <lineage>
        <taxon>Bacteria</taxon>
        <taxon>Bacillati</taxon>
        <taxon>Bacillota</taxon>
        <taxon>Bacilli</taxon>
        <taxon>Lactobacillales</taxon>
        <taxon>Enterococcaceae</taxon>
        <taxon>Enterococcus</taxon>
    </lineage>
</organism>
<gene>
    <name evidence="1" type="ORF">P0D81_12415</name>
</gene>
<name>A0ABD7XC20_ENTFL</name>
<accession>A0ABD7XC20</accession>
<evidence type="ECO:0000313" key="2">
    <source>
        <dbReference type="Proteomes" id="UP001221642"/>
    </source>
</evidence>
<dbReference type="Proteomes" id="UP001221642">
    <property type="component" value="Chromosome"/>
</dbReference>
<sequence length="80" mass="9200">MEIKLSVYLKSSKVISMIESNLDQEAAERWADEILEKLLEDGREWITIGEPWLGLLIPIKAIECISFEEITQTKLADFCN</sequence>
<proteinExistence type="predicted"/>
<protein>
    <submittedName>
        <fullName evidence="1">Uncharacterized protein</fullName>
    </submittedName>
</protein>
<dbReference type="AlphaFoldDB" id="A0ABD7XC20"/>